<evidence type="ECO:0000256" key="13">
    <source>
        <dbReference type="ARBA" id="ARBA00047661"/>
    </source>
</evidence>
<sequence>MKRKVIEHIPGSLGKRNAAFVGFHFKSEAWRGFESLPLEARNKEILQVALNLRWDSRFGFPGGLVEEGESLEHGAVREVREELNFSIDESKLELLCTHQVKDDLNAHFFTYEITEEEKRLMYKNLLDAPHFGFEISGLIFLQCVNHESGKGVDSFLENTSLAPAVDIEIKKLMEKYA</sequence>
<comment type="catalytic activity">
    <reaction evidence="14">
        <text>IDP + H2O = IMP + phosphate + H(+)</text>
        <dbReference type="Rhea" id="RHEA:35207"/>
        <dbReference type="ChEBI" id="CHEBI:15377"/>
        <dbReference type="ChEBI" id="CHEBI:15378"/>
        <dbReference type="ChEBI" id="CHEBI:43474"/>
        <dbReference type="ChEBI" id="CHEBI:58053"/>
        <dbReference type="ChEBI" id="CHEBI:58280"/>
        <dbReference type="EC" id="3.6.1.64"/>
    </reaction>
    <physiologicalReaction direction="left-to-right" evidence="14">
        <dbReference type="Rhea" id="RHEA:35208"/>
    </physiologicalReaction>
</comment>
<name>A0A5Q6PDQ5_VIBCL</name>
<evidence type="ECO:0000256" key="4">
    <source>
        <dbReference type="ARBA" id="ARBA00022884"/>
    </source>
</evidence>
<evidence type="ECO:0000256" key="3">
    <source>
        <dbReference type="ARBA" id="ARBA00022801"/>
    </source>
</evidence>
<comment type="caution">
    <text evidence="17">The sequence shown here is derived from an EMBL/GenBank/DDBJ whole genome shotgun (WGS) entry which is preliminary data.</text>
</comment>
<feature type="domain" description="Nudix hydrolase" evidence="16">
    <location>
        <begin position="29"/>
        <end position="177"/>
    </location>
</feature>
<dbReference type="GO" id="GO:0030515">
    <property type="term" value="F:snoRNA binding"/>
    <property type="evidence" value="ECO:0007669"/>
    <property type="project" value="TreeGrafter"/>
</dbReference>
<evidence type="ECO:0000256" key="6">
    <source>
        <dbReference type="ARBA" id="ARBA00038173"/>
    </source>
</evidence>
<dbReference type="GO" id="GO:0006402">
    <property type="term" value="P:mRNA catabolic process"/>
    <property type="evidence" value="ECO:0007669"/>
    <property type="project" value="TreeGrafter"/>
</dbReference>
<comment type="catalytic activity">
    <reaction evidence="13">
        <text>a 5'-end (N(7)-methyl 5'-triphosphoguanosine)-ribonucleoside in mRNA + H2O = N(7)-methyl-GDP + a 5'-end phospho-ribonucleoside in mRNA + 2 H(+)</text>
        <dbReference type="Rhea" id="RHEA:67484"/>
        <dbReference type="Rhea" id="RHEA-COMP:15692"/>
        <dbReference type="Rhea" id="RHEA-COMP:17167"/>
        <dbReference type="ChEBI" id="CHEBI:15377"/>
        <dbReference type="ChEBI" id="CHEBI:15378"/>
        <dbReference type="ChEBI" id="CHEBI:63714"/>
        <dbReference type="ChEBI" id="CHEBI:138282"/>
        <dbReference type="ChEBI" id="CHEBI:156461"/>
        <dbReference type="EC" id="3.6.1.62"/>
    </reaction>
    <physiologicalReaction direction="left-to-right" evidence="13">
        <dbReference type="Rhea" id="RHEA:67485"/>
    </physiologicalReaction>
</comment>
<keyword evidence="4" id="KW-0694">RNA-binding</keyword>
<dbReference type="GO" id="GO:1990003">
    <property type="term" value="F:IDP phosphatase activity"/>
    <property type="evidence" value="ECO:0007669"/>
    <property type="project" value="UniProtKB-EC"/>
</dbReference>
<evidence type="ECO:0000256" key="11">
    <source>
        <dbReference type="ARBA" id="ARBA00042015"/>
    </source>
</evidence>
<dbReference type="PROSITE" id="PS00893">
    <property type="entry name" value="NUDIX_BOX"/>
    <property type="match status" value="1"/>
</dbReference>
<reference evidence="17 18" key="1">
    <citation type="submission" date="2019-09" db="EMBL/GenBank/DDBJ databases">
        <authorList>
            <person name="Kritzky A."/>
            <person name="Schelkanova E.Y."/>
            <person name="Alkhova Z.V."/>
            <person name="Smirnova N.I."/>
        </authorList>
    </citation>
    <scope>NUCLEOTIDE SEQUENCE [LARGE SCALE GENOMIC DNA]</scope>
    <source>
        <strain evidence="17 18">M1526</strain>
    </source>
</reference>
<dbReference type="AlphaFoldDB" id="A0A5Q6PDQ5"/>
<dbReference type="Gene3D" id="3.90.79.10">
    <property type="entry name" value="Nucleoside Triphosphate Pyrophosphohydrolase"/>
    <property type="match status" value="1"/>
</dbReference>
<dbReference type="InterPro" id="IPR015797">
    <property type="entry name" value="NUDIX_hydrolase-like_dom_sf"/>
</dbReference>
<evidence type="ECO:0000259" key="16">
    <source>
        <dbReference type="PROSITE" id="PS51462"/>
    </source>
</evidence>
<evidence type="ECO:0000313" key="18">
    <source>
        <dbReference type="Proteomes" id="UP000323225"/>
    </source>
</evidence>
<dbReference type="PROSITE" id="PS51462">
    <property type="entry name" value="NUDIX"/>
    <property type="match status" value="1"/>
</dbReference>
<evidence type="ECO:0000256" key="7">
    <source>
        <dbReference type="ARBA" id="ARBA00038899"/>
    </source>
</evidence>
<dbReference type="InterPro" id="IPR020084">
    <property type="entry name" value="NUDIX_hydrolase_CS"/>
</dbReference>
<accession>A0A5Q6PDQ5</accession>
<dbReference type="SUPFAM" id="SSF55811">
    <property type="entry name" value="Nudix"/>
    <property type="match status" value="1"/>
</dbReference>
<dbReference type="EMBL" id="VUAA01000031">
    <property type="protein sequence ID" value="KAA1253005.1"/>
    <property type="molecule type" value="Genomic_DNA"/>
</dbReference>
<proteinExistence type="inferred from homology"/>
<evidence type="ECO:0000256" key="2">
    <source>
        <dbReference type="ARBA" id="ARBA00001946"/>
    </source>
</evidence>
<evidence type="ECO:0000256" key="15">
    <source>
        <dbReference type="ARBA" id="ARBA00048945"/>
    </source>
</evidence>
<dbReference type="Pfam" id="PF22327">
    <property type="entry name" value="Nudt16-like"/>
    <property type="match status" value="1"/>
</dbReference>
<comment type="cofactor">
    <cofactor evidence="1">
        <name>Co(2+)</name>
        <dbReference type="ChEBI" id="CHEBI:48828"/>
    </cofactor>
</comment>
<evidence type="ECO:0000256" key="5">
    <source>
        <dbReference type="ARBA" id="ARBA00023080"/>
    </source>
</evidence>
<keyword evidence="3" id="KW-0378">Hydrolase</keyword>
<dbReference type="GO" id="GO:1990174">
    <property type="term" value="F:phosphodiesterase decapping endonuclease activity"/>
    <property type="evidence" value="ECO:0007669"/>
    <property type="project" value="TreeGrafter"/>
</dbReference>
<gene>
    <name evidence="17" type="ORF">F0M16_20020</name>
</gene>
<keyword evidence="5" id="KW-0546">Nucleotide metabolism</keyword>
<evidence type="ECO:0000256" key="12">
    <source>
        <dbReference type="ARBA" id="ARBA00043162"/>
    </source>
</evidence>
<dbReference type="EC" id="3.6.1.64" evidence="7"/>
<evidence type="ECO:0000256" key="10">
    <source>
        <dbReference type="ARBA" id="ARBA00041656"/>
    </source>
</evidence>
<dbReference type="PANTHER" id="PTHR31699:SF1">
    <property type="entry name" value="U8 SNORNA-DECAPPING ENZYME"/>
    <property type="match status" value="1"/>
</dbReference>
<comment type="similarity">
    <text evidence="6">Belongs to the Nudix hydrolase family. NUDT16 subfamily.</text>
</comment>
<organism evidence="17 18">
    <name type="scientific">Vibrio cholerae</name>
    <dbReference type="NCBI Taxonomy" id="666"/>
    <lineage>
        <taxon>Bacteria</taxon>
        <taxon>Pseudomonadati</taxon>
        <taxon>Pseudomonadota</taxon>
        <taxon>Gammaproteobacteria</taxon>
        <taxon>Vibrionales</taxon>
        <taxon>Vibrionaceae</taxon>
        <taxon>Vibrio</taxon>
    </lineage>
</organism>
<dbReference type="Proteomes" id="UP000323225">
    <property type="component" value="Unassembled WGS sequence"/>
</dbReference>
<dbReference type="InterPro" id="IPR054754">
    <property type="entry name" value="NudT16"/>
</dbReference>
<evidence type="ECO:0000256" key="14">
    <source>
        <dbReference type="ARBA" id="ARBA00047875"/>
    </source>
</evidence>
<comment type="cofactor">
    <cofactor evidence="2">
        <name>Mg(2+)</name>
        <dbReference type="ChEBI" id="CHEBI:18420"/>
    </cofactor>
</comment>
<evidence type="ECO:0000313" key="17">
    <source>
        <dbReference type="EMBL" id="KAA1253005.1"/>
    </source>
</evidence>
<dbReference type="PANTHER" id="PTHR31699">
    <property type="entry name" value="NUDIX T16 FAMILY MEMBER"/>
    <property type="match status" value="1"/>
</dbReference>
<dbReference type="InterPro" id="IPR000086">
    <property type="entry name" value="NUDIX_hydrolase_dom"/>
</dbReference>
<evidence type="ECO:0000256" key="9">
    <source>
        <dbReference type="ARBA" id="ARBA00041450"/>
    </source>
</evidence>
<dbReference type="GO" id="GO:0009117">
    <property type="term" value="P:nucleotide metabolic process"/>
    <property type="evidence" value="ECO:0007669"/>
    <property type="project" value="UniProtKB-KW"/>
</dbReference>
<evidence type="ECO:0000256" key="8">
    <source>
        <dbReference type="ARBA" id="ARBA00039871"/>
    </source>
</evidence>
<dbReference type="GO" id="GO:0140933">
    <property type="term" value="F:5'-(N(7)-methylguanosine 5'-triphospho)-[mRNA] hydrolase activity"/>
    <property type="evidence" value="ECO:0007669"/>
    <property type="project" value="UniProtKB-EC"/>
</dbReference>
<evidence type="ECO:0000256" key="1">
    <source>
        <dbReference type="ARBA" id="ARBA00001941"/>
    </source>
</evidence>
<dbReference type="GO" id="GO:0016077">
    <property type="term" value="P:sno(s)RNA catabolic process"/>
    <property type="evidence" value="ECO:0007669"/>
    <property type="project" value="TreeGrafter"/>
</dbReference>
<protein>
    <recommendedName>
        <fullName evidence="8">U8 snoRNA-decapping enzyme</fullName>
        <ecNumber evidence="7">3.6.1.64</ecNumber>
    </recommendedName>
    <alternativeName>
        <fullName evidence="11">IDP phosphatase</fullName>
    </alternativeName>
    <alternativeName>
        <fullName evidence="9">Inosine diphosphate phosphatase</fullName>
    </alternativeName>
    <alternativeName>
        <fullName evidence="10">Nucleoside diphosphate-linked moiety X motif 16</fullName>
    </alternativeName>
    <alternativeName>
        <fullName evidence="12">m7GpppN-mRNA hydrolase</fullName>
    </alternativeName>
</protein>
<comment type="catalytic activity">
    <reaction evidence="15">
        <text>dIDP + H2O = dIMP + phosphate + H(+)</text>
        <dbReference type="Rhea" id="RHEA:35211"/>
        <dbReference type="ChEBI" id="CHEBI:15377"/>
        <dbReference type="ChEBI" id="CHEBI:15378"/>
        <dbReference type="ChEBI" id="CHEBI:43474"/>
        <dbReference type="ChEBI" id="CHEBI:61194"/>
        <dbReference type="ChEBI" id="CHEBI:62286"/>
        <dbReference type="EC" id="3.6.1.64"/>
    </reaction>
    <physiologicalReaction direction="left-to-right" evidence="15">
        <dbReference type="Rhea" id="RHEA:35212"/>
    </physiologicalReaction>
</comment>